<name>A0A820KVZ4_9BILA</name>
<comment type="caution">
    <text evidence="2">The sequence shown here is derived from an EMBL/GenBank/DDBJ whole genome shotgun (WGS) entry which is preliminary data.</text>
</comment>
<feature type="non-terminal residue" evidence="2">
    <location>
        <position position="164"/>
    </location>
</feature>
<dbReference type="AlphaFoldDB" id="A0A820KVZ4"/>
<accession>A0A820KVZ4</accession>
<proteinExistence type="predicted"/>
<dbReference type="EMBL" id="CAJOAZ010020751">
    <property type="protein sequence ID" value="CAF4349292.1"/>
    <property type="molecule type" value="Genomic_DNA"/>
</dbReference>
<evidence type="ECO:0000313" key="2">
    <source>
        <dbReference type="EMBL" id="CAF4349292.1"/>
    </source>
</evidence>
<organism evidence="2 3">
    <name type="scientific">Adineta steineri</name>
    <dbReference type="NCBI Taxonomy" id="433720"/>
    <lineage>
        <taxon>Eukaryota</taxon>
        <taxon>Metazoa</taxon>
        <taxon>Spiralia</taxon>
        <taxon>Gnathifera</taxon>
        <taxon>Rotifera</taxon>
        <taxon>Eurotatoria</taxon>
        <taxon>Bdelloidea</taxon>
        <taxon>Adinetida</taxon>
        <taxon>Adinetidae</taxon>
        <taxon>Adineta</taxon>
    </lineage>
</organism>
<gene>
    <name evidence="2" type="ORF">OXD698_LOCUS48680</name>
</gene>
<evidence type="ECO:0000256" key="1">
    <source>
        <dbReference type="SAM" id="MobiDB-lite"/>
    </source>
</evidence>
<reference evidence="2" key="1">
    <citation type="submission" date="2021-02" db="EMBL/GenBank/DDBJ databases">
        <authorList>
            <person name="Nowell W R."/>
        </authorList>
    </citation>
    <scope>NUCLEOTIDE SEQUENCE</scope>
</reference>
<protein>
    <submittedName>
        <fullName evidence="2">Uncharacterized protein</fullName>
    </submittedName>
</protein>
<dbReference type="Proteomes" id="UP000663844">
    <property type="component" value="Unassembled WGS sequence"/>
</dbReference>
<evidence type="ECO:0000313" key="3">
    <source>
        <dbReference type="Proteomes" id="UP000663844"/>
    </source>
</evidence>
<sequence length="164" mass="18587">VDVCSQFYDDIPESLVIDLYSQLKWCVNQDNEQLAKSGTNCLENFVIGCGQRFTPDIWQRTCTCILEVFRSTIPEMLLTWRPDAEQSGMAIINETVMLDRTDSSFDYAAVESASSQQHRLARVSSIASVNSNLLDHQEPNLNHRRSSSSLSERTSITLNKKQVH</sequence>
<feature type="region of interest" description="Disordered" evidence="1">
    <location>
        <begin position="137"/>
        <end position="164"/>
    </location>
</feature>